<evidence type="ECO:0008006" key="3">
    <source>
        <dbReference type="Google" id="ProtNLM"/>
    </source>
</evidence>
<comment type="caution">
    <text evidence="1">The sequence shown here is derived from an EMBL/GenBank/DDBJ whole genome shotgun (WGS) entry which is preliminary data.</text>
</comment>
<dbReference type="EMBL" id="BMNZ01000006">
    <property type="protein sequence ID" value="GGN04190.1"/>
    <property type="molecule type" value="Genomic_DNA"/>
</dbReference>
<keyword evidence="2" id="KW-1185">Reference proteome</keyword>
<protein>
    <recommendedName>
        <fullName evidence="3">Capsule polysaccharide biosynthesis protein</fullName>
    </recommendedName>
</protein>
<gene>
    <name evidence="1" type="ORF">GCM10009721_34460</name>
</gene>
<sequence length="492" mass="53322">MVTPLVHMGLGYDDLLVPALVHAGFETKDLVLVVRTDANLAWVRKHAPRATTVRLPYAAARKANVVSGLAPHAALKRACAGVGLDPLDLLVSERALRRNRVDTAMNFLNLAAEELEAAIEGRGPVLALVEFTVTSELLTAGLVTQHGGLATWPRGIRLPSDRFGLIGAPKGITLWERQVEDPSAEAAGQAFIDTWRAEHGRPMGFARNLKVETGQEIWRLASDRIKEFAVDRGANLQLPRPSDYARLPWLNPVKARLNLREYSGRRWDPVPEKFVFLPLQVQPESSADVMGQEWRDQAYTARVLAEALAPLGIGVAVKEHAHFMWRRDPDYWPQFDAHPNIATIDPFADSRELMKQAVFTVTATGTVGLEAGLLGLPVVTGAEMPWSGLGNVRKLDSPDDLTQFVGDRGWESLRADQASIDEWFVHDYVRNSWEGLVLDPPRVPAVLEPDNIRKVGGALAEAAVSLGHGPAASAAGAAAGAAAATAAPLGTV</sequence>
<reference evidence="2" key="1">
    <citation type="journal article" date="2019" name="Int. J. Syst. Evol. Microbiol.">
        <title>The Global Catalogue of Microorganisms (GCM) 10K type strain sequencing project: providing services to taxonomists for standard genome sequencing and annotation.</title>
        <authorList>
            <consortium name="The Broad Institute Genomics Platform"/>
            <consortium name="The Broad Institute Genome Sequencing Center for Infectious Disease"/>
            <person name="Wu L."/>
            <person name="Ma J."/>
        </authorList>
    </citation>
    <scope>NUCLEOTIDE SEQUENCE [LARGE SCALE GENOMIC DNA]</scope>
    <source>
        <strain evidence="2">JCM 1365</strain>
    </source>
</reference>
<organism evidence="1 2">
    <name type="scientific">Terrabacter tumescens</name>
    <dbReference type="NCBI Taxonomy" id="60443"/>
    <lineage>
        <taxon>Bacteria</taxon>
        <taxon>Bacillati</taxon>
        <taxon>Actinomycetota</taxon>
        <taxon>Actinomycetes</taxon>
        <taxon>Micrococcales</taxon>
        <taxon>Intrasporangiaceae</taxon>
        <taxon>Terrabacter</taxon>
    </lineage>
</organism>
<evidence type="ECO:0000313" key="2">
    <source>
        <dbReference type="Proteomes" id="UP000623461"/>
    </source>
</evidence>
<name>A0ABQ2IDF1_9MICO</name>
<dbReference type="Proteomes" id="UP000623461">
    <property type="component" value="Unassembled WGS sequence"/>
</dbReference>
<accession>A0ABQ2IDF1</accession>
<dbReference type="SUPFAM" id="SSF53756">
    <property type="entry name" value="UDP-Glycosyltransferase/glycogen phosphorylase"/>
    <property type="match status" value="1"/>
</dbReference>
<evidence type="ECO:0000313" key="1">
    <source>
        <dbReference type="EMBL" id="GGN04190.1"/>
    </source>
</evidence>
<proteinExistence type="predicted"/>